<keyword evidence="3 6" id="KW-0032">Aminotransferase</keyword>
<reference evidence="8 9" key="1">
    <citation type="submission" date="2019-03" db="EMBL/GenBank/DDBJ databases">
        <title>Genomic Encyclopedia of Type Strains, Phase IV (KMG-IV): sequencing the most valuable type-strain genomes for metagenomic binning, comparative biology and taxonomic classification.</title>
        <authorList>
            <person name="Goeker M."/>
        </authorList>
    </citation>
    <scope>NUCLEOTIDE SEQUENCE [LARGE SCALE GENOMIC DNA]</scope>
    <source>
        <strain evidence="8 9">DSM 100013</strain>
    </source>
</reference>
<dbReference type="RefSeq" id="WP_330571492.1">
    <property type="nucleotide sequence ID" value="NZ_CP058648.1"/>
</dbReference>
<evidence type="ECO:0000256" key="3">
    <source>
        <dbReference type="ARBA" id="ARBA00022576"/>
    </source>
</evidence>
<evidence type="ECO:0000256" key="4">
    <source>
        <dbReference type="ARBA" id="ARBA00022679"/>
    </source>
</evidence>
<dbReference type="CDD" id="cd00609">
    <property type="entry name" value="AAT_like"/>
    <property type="match status" value="1"/>
</dbReference>
<dbReference type="GO" id="GO:0008483">
    <property type="term" value="F:transaminase activity"/>
    <property type="evidence" value="ECO:0007669"/>
    <property type="project" value="UniProtKB-KW"/>
</dbReference>
<comment type="cofactor">
    <cofactor evidence="1 6">
        <name>pyridoxal 5'-phosphate</name>
        <dbReference type="ChEBI" id="CHEBI:597326"/>
    </cofactor>
</comment>
<evidence type="ECO:0000256" key="6">
    <source>
        <dbReference type="RuleBase" id="RU000481"/>
    </source>
</evidence>
<gene>
    <name evidence="8" type="ORF">EDD79_104915</name>
</gene>
<dbReference type="FunFam" id="3.40.640.10:FF:000033">
    <property type="entry name" value="Aspartate aminotransferase"/>
    <property type="match status" value="1"/>
</dbReference>
<dbReference type="Pfam" id="PF00155">
    <property type="entry name" value="Aminotran_1_2"/>
    <property type="match status" value="1"/>
</dbReference>
<proteinExistence type="inferred from homology"/>
<keyword evidence="9" id="KW-1185">Reference proteome</keyword>
<dbReference type="InterPro" id="IPR050596">
    <property type="entry name" value="AspAT/PAT-like"/>
</dbReference>
<dbReference type="EC" id="2.6.1.-" evidence="6"/>
<dbReference type="Gene3D" id="3.90.1150.10">
    <property type="entry name" value="Aspartate Aminotransferase, domain 1"/>
    <property type="match status" value="1"/>
</dbReference>
<dbReference type="InterPro" id="IPR004839">
    <property type="entry name" value="Aminotransferase_I/II_large"/>
</dbReference>
<dbReference type="PROSITE" id="PS00105">
    <property type="entry name" value="AA_TRANSFER_CLASS_1"/>
    <property type="match status" value="1"/>
</dbReference>
<comment type="similarity">
    <text evidence="2 6">Belongs to the class-I pyridoxal-phosphate-dependent aminotransferase family.</text>
</comment>
<dbReference type="AlphaFoldDB" id="A0A4R2THV3"/>
<sequence length="399" mass="44350">MNIQLSRKHNDIAPSVTLFVDAKAKEMQAKGINVIGFGVGEPDFRTPENIRKRAIYSIENENLGYTPASGLQKLKEAICDKLKLDNGLEYKMEHIIVSNGAKHSLYNAFQAICNPGDEVIIPSPYWVSYPEMVKMADAIPVFIDCPEEKEFKLDIKDLKNAITSKTKAMILNSPSNPTGSVYTKEELEEIAKVAVEKNIIVISDEIYEKLIYDDATHVSIASLNDRIKDLTIVVNGMAKAYAMTGWRIGYTASNAQIAKIMGNIQSHATSNPNTIAQYASIEALSGDQTAIENMRLAFDERRKYMVDRINKIPGLSCIVPKGAFYIMMNISQYIGKEFNGNKIKGSLDFADLLLEHAHVAIVPGAAFGVDQLMRISYANSMDNIKEGLTRLENFLPQLK</sequence>
<evidence type="ECO:0000256" key="2">
    <source>
        <dbReference type="ARBA" id="ARBA00007441"/>
    </source>
</evidence>
<dbReference type="GO" id="GO:0006520">
    <property type="term" value="P:amino acid metabolic process"/>
    <property type="evidence" value="ECO:0007669"/>
    <property type="project" value="InterPro"/>
</dbReference>
<dbReference type="InterPro" id="IPR015422">
    <property type="entry name" value="PyrdxlP-dep_Trfase_small"/>
</dbReference>
<evidence type="ECO:0000313" key="8">
    <source>
        <dbReference type="EMBL" id="TCP96798.1"/>
    </source>
</evidence>
<evidence type="ECO:0000256" key="5">
    <source>
        <dbReference type="ARBA" id="ARBA00022898"/>
    </source>
</evidence>
<dbReference type="PRINTS" id="PR00753">
    <property type="entry name" value="ACCSYNTHASE"/>
</dbReference>
<evidence type="ECO:0000259" key="7">
    <source>
        <dbReference type="Pfam" id="PF00155"/>
    </source>
</evidence>
<dbReference type="Proteomes" id="UP000295504">
    <property type="component" value="Unassembled WGS sequence"/>
</dbReference>
<dbReference type="InterPro" id="IPR015421">
    <property type="entry name" value="PyrdxlP-dep_Trfase_major"/>
</dbReference>
<dbReference type="SUPFAM" id="SSF53383">
    <property type="entry name" value="PLP-dependent transferases"/>
    <property type="match status" value="1"/>
</dbReference>
<keyword evidence="4 6" id="KW-0808">Transferase</keyword>
<evidence type="ECO:0000256" key="1">
    <source>
        <dbReference type="ARBA" id="ARBA00001933"/>
    </source>
</evidence>
<accession>A0A4R2THV3</accession>
<name>A0A4R2THV3_9FIRM</name>
<dbReference type="EMBL" id="SLYC01000049">
    <property type="protein sequence ID" value="TCP96798.1"/>
    <property type="molecule type" value="Genomic_DNA"/>
</dbReference>
<dbReference type="GO" id="GO:0030170">
    <property type="term" value="F:pyridoxal phosphate binding"/>
    <property type="evidence" value="ECO:0007669"/>
    <property type="project" value="InterPro"/>
</dbReference>
<evidence type="ECO:0000313" key="9">
    <source>
        <dbReference type="Proteomes" id="UP000295504"/>
    </source>
</evidence>
<dbReference type="PANTHER" id="PTHR46383:SF1">
    <property type="entry name" value="ASPARTATE AMINOTRANSFERASE"/>
    <property type="match status" value="1"/>
</dbReference>
<keyword evidence="5" id="KW-0663">Pyridoxal phosphate</keyword>
<comment type="caution">
    <text evidence="8">The sequence shown here is derived from an EMBL/GenBank/DDBJ whole genome shotgun (WGS) entry which is preliminary data.</text>
</comment>
<feature type="domain" description="Aminotransferase class I/classII large" evidence="7">
    <location>
        <begin position="33"/>
        <end position="391"/>
    </location>
</feature>
<dbReference type="PANTHER" id="PTHR46383">
    <property type="entry name" value="ASPARTATE AMINOTRANSFERASE"/>
    <property type="match status" value="1"/>
</dbReference>
<organism evidence="8 9">
    <name type="scientific">Serpentinicella alkaliphila</name>
    <dbReference type="NCBI Taxonomy" id="1734049"/>
    <lineage>
        <taxon>Bacteria</taxon>
        <taxon>Bacillati</taxon>
        <taxon>Bacillota</taxon>
        <taxon>Clostridia</taxon>
        <taxon>Peptostreptococcales</taxon>
        <taxon>Natronincolaceae</taxon>
        <taxon>Serpentinicella</taxon>
    </lineage>
</organism>
<dbReference type="Gene3D" id="3.40.640.10">
    <property type="entry name" value="Type I PLP-dependent aspartate aminotransferase-like (Major domain)"/>
    <property type="match status" value="1"/>
</dbReference>
<dbReference type="InterPro" id="IPR004838">
    <property type="entry name" value="NHTrfase_class1_PyrdxlP-BS"/>
</dbReference>
<dbReference type="InterPro" id="IPR015424">
    <property type="entry name" value="PyrdxlP-dep_Trfase"/>
</dbReference>
<protein>
    <recommendedName>
        <fullName evidence="6">Aminotransferase</fullName>
        <ecNumber evidence="6">2.6.1.-</ecNumber>
    </recommendedName>
</protein>